<dbReference type="EMBL" id="JAGTXO010000017">
    <property type="protein sequence ID" value="KAG8463127.1"/>
    <property type="molecule type" value="Genomic_DNA"/>
</dbReference>
<feature type="signal peptide" evidence="11">
    <location>
        <begin position="1"/>
        <end position="21"/>
    </location>
</feature>
<evidence type="ECO:0000256" key="11">
    <source>
        <dbReference type="SAM" id="SignalP"/>
    </source>
</evidence>
<evidence type="ECO:0000256" key="2">
    <source>
        <dbReference type="ARBA" id="ARBA00006375"/>
    </source>
</evidence>
<evidence type="ECO:0000256" key="4">
    <source>
        <dbReference type="ARBA" id="ARBA00022692"/>
    </source>
</evidence>
<dbReference type="PROSITE" id="PS50920">
    <property type="entry name" value="SOLCAR"/>
    <property type="match status" value="3"/>
</dbReference>
<dbReference type="PANTHER" id="PTHR45667">
    <property type="entry name" value="S-ADENOSYLMETHIONINE MITOCHONDRIAL CARRIER PROTEIN"/>
    <property type="match status" value="1"/>
</dbReference>
<keyword evidence="6" id="KW-1133">Transmembrane helix</keyword>
<evidence type="ECO:0000256" key="9">
    <source>
        <dbReference type="RuleBase" id="RU000488"/>
    </source>
</evidence>
<dbReference type="InterPro" id="IPR018108">
    <property type="entry name" value="MCP_transmembrane"/>
</dbReference>
<evidence type="ECO:0000256" key="7">
    <source>
        <dbReference type="ARBA" id="ARBA00023136"/>
    </source>
</evidence>
<dbReference type="GO" id="GO:0016020">
    <property type="term" value="C:membrane"/>
    <property type="evidence" value="ECO:0007669"/>
    <property type="project" value="UniProtKB-SubCell"/>
</dbReference>
<protein>
    <recommendedName>
        <fullName evidence="15">Mitochondrial carrier protein</fullName>
    </recommendedName>
</protein>
<dbReference type="Gene3D" id="1.50.40.10">
    <property type="entry name" value="Mitochondrial carrier domain"/>
    <property type="match status" value="2"/>
</dbReference>
<dbReference type="Pfam" id="PF00153">
    <property type="entry name" value="Mito_carr"/>
    <property type="match status" value="3"/>
</dbReference>
<keyword evidence="4 8" id="KW-0812">Transmembrane</keyword>
<dbReference type="SUPFAM" id="SSF103506">
    <property type="entry name" value="Mitochondrial carrier"/>
    <property type="match status" value="1"/>
</dbReference>
<keyword evidence="7 8" id="KW-0472">Membrane</keyword>
<feature type="compositionally biased region" description="Low complexity" evidence="10">
    <location>
        <begin position="39"/>
        <end position="51"/>
    </location>
</feature>
<keyword evidence="14" id="KW-1185">Reference proteome</keyword>
<evidence type="ECO:0000313" key="13">
    <source>
        <dbReference type="EMBL" id="KAG8463127.1"/>
    </source>
</evidence>
<dbReference type="OMA" id="MIPMDTV"/>
<feature type="repeat" description="Solcar" evidence="8">
    <location>
        <begin position="293"/>
        <end position="381"/>
    </location>
</feature>
<comment type="subcellular location">
    <subcellularLocation>
        <location evidence="1">Membrane</location>
        <topology evidence="1">Multi-pass membrane protein</topology>
    </subcellularLocation>
</comment>
<evidence type="ECO:0000256" key="10">
    <source>
        <dbReference type="SAM" id="MobiDB-lite"/>
    </source>
</evidence>
<keyword evidence="3 9" id="KW-0813">Transport</keyword>
<evidence type="ECO:0000313" key="12">
    <source>
        <dbReference type="EMBL" id="CAD8279231.1"/>
    </source>
</evidence>
<evidence type="ECO:0000256" key="3">
    <source>
        <dbReference type="ARBA" id="ARBA00022448"/>
    </source>
</evidence>
<keyword evidence="11" id="KW-0732">Signal</keyword>
<evidence type="ECO:0008006" key="15">
    <source>
        <dbReference type="Google" id="ProtNLM"/>
    </source>
</evidence>
<evidence type="ECO:0000313" key="14">
    <source>
        <dbReference type="Proteomes" id="UP000751190"/>
    </source>
</evidence>
<feature type="compositionally biased region" description="Low complexity" evidence="10">
    <location>
        <begin position="73"/>
        <end position="112"/>
    </location>
</feature>
<name>A0A7R9UY54_DIALT</name>
<dbReference type="InterPro" id="IPR023395">
    <property type="entry name" value="MCP_dom_sf"/>
</dbReference>
<dbReference type="OrthoDB" id="448427at2759"/>
<evidence type="ECO:0000256" key="8">
    <source>
        <dbReference type="PROSITE-ProRule" id="PRU00282"/>
    </source>
</evidence>
<comment type="similarity">
    <text evidence="2 9">Belongs to the mitochondrial carrier (TC 2.A.29) family.</text>
</comment>
<proteinExistence type="inferred from homology"/>
<evidence type="ECO:0000256" key="5">
    <source>
        <dbReference type="ARBA" id="ARBA00022737"/>
    </source>
</evidence>
<sequence>MARRLALVAAFLLVASAWAQGAEEVAFDGEPTPAHLDSDTAAAALDGGADAEPMPTPPDDDVAAGAFNEASSDEPTPTPADAAASEAEAEQATSAEPSGPPDAAAAPAPRPAVSSELTYGENMICGSVARLAASVVLHPFDTLRTRAQARKRAQPGGARFGAADIFLKGIVPQVALAMPAGALQFATLEAARDGLSSPALASRVALNKPAKDLIASALGALAASLIRVPQEVLKQPVQAGLYANSAAAARAVWRGGPARLYRGFGATVLRDVPWNSLGYTFFRALKLALRAPDDAVWDMALAAAGGGLAAIILTPMDVAKTRLMTQSSADAVQYSGVFNTLGRVLREEGVGALFRGVLPRTIYLAPLAAIVYAVYEEVARLLKKLKHARHAQ</sequence>
<gene>
    <name evidence="13" type="ORF">KFE25_011124</name>
    <name evidence="12" type="ORF">PLUT1463_LOCUS13548</name>
</gene>
<reference evidence="13" key="2">
    <citation type="submission" date="2021-05" db="EMBL/GenBank/DDBJ databases">
        <title>The genome of the haptophyte Pavlova lutheri (Diacronema luteri, Pavlovales) - a model for lipid biosynthesis in eukaryotic algae.</title>
        <authorList>
            <person name="Hulatt C.J."/>
            <person name="Posewitz M.C."/>
        </authorList>
    </citation>
    <scope>NUCLEOTIDE SEQUENCE</scope>
    <source>
        <strain evidence="13">NIVA-4/92</strain>
    </source>
</reference>
<feature type="repeat" description="Solcar" evidence="8">
    <location>
        <begin position="211"/>
        <end position="288"/>
    </location>
</feature>
<feature type="chain" id="PRO_5036403885" description="Mitochondrial carrier protein" evidence="11">
    <location>
        <begin position="22"/>
        <end position="392"/>
    </location>
</feature>
<dbReference type="Proteomes" id="UP000751190">
    <property type="component" value="Unassembled WGS sequence"/>
</dbReference>
<feature type="repeat" description="Solcar" evidence="8">
    <location>
        <begin position="117"/>
        <end position="194"/>
    </location>
</feature>
<reference evidence="12" key="1">
    <citation type="submission" date="2021-01" db="EMBL/GenBank/DDBJ databases">
        <authorList>
            <person name="Corre E."/>
            <person name="Pelletier E."/>
            <person name="Niang G."/>
            <person name="Scheremetjew M."/>
            <person name="Finn R."/>
            <person name="Kale V."/>
            <person name="Holt S."/>
            <person name="Cochrane G."/>
            <person name="Meng A."/>
            <person name="Brown T."/>
            <person name="Cohen L."/>
        </authorList>
    </citation>
    <scope>NUCLEOTIDE SEQUENCE</scope>
    <source>
        <strain evidence="12">RCC1537</strain>
    </source>
</reference>
<evidence type="ECO:0000256" key="1">
    <source>
        <dbReference type="ARBA" id="ARBA00004141"/>
    </source>
</evidence>
<feature type="region of interest" description="Disordered" evidence="10">
    <location>
        <begin position="29"/>
        <end position="112"/>
    </location>
</feature>
<evidence type="ECO:0000256" key="6">
    <source>
        <dbReference type="ARBA" id="ARBA00022989"/>
    </source>
</evidence>
<dbReference type="AlphaFoldDB" id="A0A7R9UY54"/>
<organism evidence="12">
    <name type="scientific">Diacronema lutheri</name>
    <name type="common">Unicellular marine alga</name>
    <name type="synonym">Monochrysis lutheri</name>
    <dbReference type="NCBI Taxonomy" id="2081491"/>
    <lineage>
        <taxon>Eukaryota</taxon>
        <taxon>Haptista</taxon>
        <taxon>Haptophyta</taxon>
        <taxon>Pavlovophyceae</taxon>
        <taxon>Pavlovales</taxon>
        <taxon>Pavlovaceae</taxon>
        <taxon>Diacronema</taxon>
    </lineage>
</organism>
<keyword evidence="5" id="KW-0677">Repeat</keyword>
<dbReference type="EMBL" id="HBEB01020842">
    <property type="protein sequence ID" value="CAD8279231.1"/>
    <property type="molecule type" value="Transcribed_RNA"/>
</dbReference>
<accession>A0A7R9UY54</accession>